<name>W2PU77_PHYN3</name>
<dbReference type="RefSeq" id="XP_008909912.1">
    <property type="nucleotide sequence ID" value="XM_008911664.1"/>
</dbReference>
<reference evidence="2" key="1">
    <citation type="submission" date="2011-12" db="EMBL/GenBank/DDBJ databases">
        <authorList>
            <consortium name="The Broad Institute Genome Sequencing Platform"/>
            <person name="Russ C."/>
            <person name="Tyler B."/>
            <person name="Panabieres F."/>
            <person name="Shan W."/>
            <person name="Tripathy S."/>
            <person name="Grunwald N."/>
            <person name="Machado M."/>
            <person name="Young S.K."/>
            <person name="Zeng Q."/>
            <person name="Gargeya S."/>
            <person name="Fitzgerald M."/>
            <person name="Haas B."/>
            <person name="Abouelleil A."/>
            <person name="Alvarado L."/>
            <person name="Arachchi H.M."/>
            <person name="Berlin A."/>
            <person name="Chapman S.B."/>
            <person name="Gearin G."/>
            <person name="Goldberg J."/>
            <person name="Griggs A."/>
            <person name="Gujja S."/>
            <person name="Hansen M."/>
            <person name="Heiman D."/>
            <person name="Howarth C."/>
            <person name="Larimer J."/>
            <person name="Lui A."/>
            <person name="MacDonald P.J.P."/>
            <person name="McCowen C."/>
            <person name="Montmayeur A."/>
            <person name="Murphy C."/>
            <person name="Neiman D."/>
            <person name="Pearson M."/>
            <person name="Priest M."/>
            <person name="Roberts A."/>
            <person name="Saif S."/>
            <person name="Shea T."/>
            <person name="Sisk P."/>
            <person name="Stolte C."/>
            <person name="Sykes S."/>
            <person name="Wortman J."/>
            <person name="Nusbaum C."/>
            <person name="Birren B."/>
        </authorList>
    </citation>
    <scope>NUCLEOTIDE SEQUENCE [LARGE SCALE GENOMIC DNA]</scope>
    <source>
        <strain evidence="2">INRA-310</strain>
    </source>
</reference>
<dbReference type="STRING" id="761204.W2PU77"/>
<dbReference type="EMBL" id="KI669603">
    <property type="protein sequence ID" value="ETN04518.1"/>
    <property type="molecule type" value="Genomic_DNA"/>
</dbReference>
<accession>W2PU77</accession>
<evidence type="ECO:0000313" key="2">
    <source>
        <dbReference type="Proteomes" id="UP000018817"/>
    </source>
</evidence>
<proteinExistence type="predicted"/>
<organism evidence="1 2">
    <name type="scientific">Phytophthora nicotianae (strain INRA-310)</name>
    <name type="common">Phytophthora parasitica</name>
    <dbReference type="NCBI Taxonomy" id="761204"/>
    <lineage>
        <taxon>Eukaryota</taxon>
        <taxon>Sar</taxon>
        <taxon>Stramenopiles</taxon>
        <taxon>Oomycota</taxon>
        <taxon>Peronosporomycetes</taxon>
        <taxon>Peronosporales</taxon>
        <taxon>Peronosporaceae</taxon>
        <taxon>Phytophthora</taxon>
    </lineage>
</organism>
<dbReference type="Proteomes" id="UP000018817">
    <property type="component" value="Unassembled WGS sequence"/>
</dbReference>
<sequence length="131" mass="14622">MSSSKFQSFLVRNRTKARAIAQLKTCVGVLLWKNWRVKQRESRLSRGLLGKRWLYPALVTDIIISLELISAAYPENGPRGQADQQLDKVNPSLVVPVLHATDGVAADIDSVIRREVIEQSNLTSGSPNYHP</sequence>
<dbReference type="GeneID" id="20192164"/>
<gene>
    <name evidence="1" type="ORF">PPTG_23565</name>
</gene>
<dbReference type="AlphaFoldDB" id="W2PU77"/>
<evidence type="ECO:0000313" key="1">
    <source>
        <dbReference type="EMBL" id="ETN04518.1"/>
    </source>
</evidence>
<dbReference type="VEuPathDB" id="FungiDB:PPTG_23565"/>
<protein>
    <submittedName>
        <fullName evidence="1">Uncharacterized protein</fullName>
    </submittedName>
</protein>
<reference evidence="1 2" key="2">
    <citation type="submission" date="2013-11" db="EMBL/GenBank/DDBJ databases">
        <title>The Genome Sequence of Phytophthora parasitica INRA-310.</title>
        <authorList>
            <consortium name="The Broad Institute Genomics Platform"/>
            <person name="Russ C."/>
            <person name="Tyler B."/>
            <person name="Panabieres F."/>
            <person name="Shan W."/>
            <person name="Tripathy S."/>
            <person name="Grunwald N."/>
            <person name="Machado M."/>
            <person name="Johnson C.S."/>
            <person name="Arredondo F."/>
            <person name="Hong C."/>
            <person name="Coffey M."/>
            <person name="Young S.K."/>
            <person name="Zeng Q."/>
            <person name="Gargeya S."/>
            <person name="Fitzgerald M."/>
            <person name="Abouelleil A."/>
            <person name="Alvarado L."/>
            <person name="Chapman S.B."/>
            <person name="Gainer-Dewar J."/>
            <person name="Goldberg J."/>
            <person name="Griggs A."/>
            <person name="Gujja S."/>
            <person name="Hansen M."/>
            <person name="Howarth C."/>
            <person name="Imamovic A."/>
            <person name="Ireland A."/>
            <person name="Larimer J."/>
            <person name="McCowan C."/>
            <person name="Murphy C."/>
            <person name="Pearson M."/>
            <person name="Poon T.W."/>
            <person name="Priest M."/>
            <person name="Roberts A."/>
            <person name="Saif S."/>
            <person name="Shea T."/>
            <person name="Sykes S."/>
            <person name="Wortman J."/>
            <person name="Nusbaum C."/>
            <person name="Birren B."/>
        </authorList>
    </citation>
    <scope>NUCLEOTIDE SEQUENCE [LARGE SCALE GENOMIC DNA]</scope>
    <source>
        <strain evidence="1 2">INRA-310</strain>
    </source>
</reference>